<gene>
    <name evidence="4" type="ORF">LY90DRAFT_509154</name>
</gene>
<evidence type="ECO:0000256" key="3">
    <source>
        <dbReference type="PROSITE-ProRule" id="PRU00023"/>
    </source>
</evidence>
<name>A0A1Y2CIQ8_9FUNG</name>
<dbReference type="PROSITE" id="PS50088">
    <property type="entry name" value="ANK_REPEAT"/>
    <property type="match status" value="3"/>
</dbReference>
<dbReference type="PANTHER" id="PTHR24198">
    <property type="entry name" value="ANKYRIN REPEAT AND PROTEIN KINASE DOMAIN-CONTAINING PROTEIN"/>
    <property type="match status" value="1"/>
</dbReference>
<protein>
    <submittedName>
        <fullName evidence="4">Ankyrin</fullName>
    </submittedName>
</protein>
<dbReference type="EMBL" id="MCOG01000106">
    <property type="protein sequence ID" value="ORY46714.1"/>
    <property type="molecule type" value="Genomic_DNA"/>
</dbReference>
<dbReference type="AlphaFoldDB" id="A0A1Y2CIQ8"/>
<dbReference type="InterPro" id="IPR002110">
    <property type="entry name" value="Ankyrin_rpt"/>
</dbReference>
<accession>A0A1Y2CIQ8</accession>
<sequence>MKKKEKENIEKEKIDKKEIGNDTLLTLECKKGNIEEVEKLINNGMNINEKNKDGDTPLIIACKNGNMGLVKCLLKHKETDINKESDYGINPLLVACYFKNKNLVDCLLDHNADVDKQDNKNNLPLHIAYYLNSTEIIKSIARKNNNLNNVLNKYSSIPINIATELHNKKMKNILHGKFLNYIYILFI</sequence>
<evidence type="ECO:0000256" key="2">
    <source>
        <dbReference type="ARBA" id="ARBA00023043"/>
    </source>
</evidence>
<dbReference type="Gene3D" id="1.25.40.20">
    <property type="entry name" value="Ankyrin repeat-containing domain"/>
    <property type="match status" value="1"/>
</dbReference>
<dbReference type="PANTHER" id="PTHR24198:SF165">
    <property type="entry name" value="ANKYRIN REPEAT-CONTAINING PROTEIN-RELATED"/>
    <property type="match status" value="1"/>
</dbReference>
<evidence type="ECO:0000313" key="4">
    <source>
        <dbReference type="EMBL" id="ORY46714.1"/>
    </source>
</evidence>
<keyword evidence="1" id="KW-0677">Repeat</keyword>
<dbReference type="InterPro" id="IPR036770">
    <property type="entry name" value="Ankyrin_rpt-contain_sf"/>
</dbReference>
<keyword evidence="5" id="KW-1185">Reference proteome</keyword>
<dbReference type="STRING" id="1754190.A0A1Y2CIQ8"/>
<dbReference type="OrthoDB" id="197419at2759"/>
<dbReference type="SUPFAM" id="SSF48403">
    <property type="entry name" value="Ankyrin repeat"/>
    <property type="match status" value="1"/>
</dbReference>
<keyword evidence="2 3" id="KW-0040">ANK repeat</keyword>
<feature type="repeat" description="ANK" evidence="3">
    <location>
        <begin position="53"/>
        <end position="76"/>
    </location>
</feature>
<dbReference type="Proteomes" id="UP000193920">
    <property type="component" value="Unassembled WGS sequence"/>
</dbReference>
<feature type="repeat" description="ANK" evidence="3">
    <location>
        <begin position="20"/>
        <end position="52"/>
    </location>
</feature>
<organism evidence="4 5">
    <name type="scientific">Neocallimastix californiae</name>
    <dbReference type="NCBI Taxonomy" id="1754190"/>
    <lineage>
        <taxon>Eukaryota</taxon>
        <taxon>Fungi</taxon>
        <taxon>Fungi incertae sedis</taxon>
        <taxon>Chytridiomycota</taxon>
        <taxon>Chytridiomycota incertae sedis</taxon>
        <taxon>Neocallimastigomycetes</taxon>
        <taxon>Neocallimastigales</taxon>
        <taxon>Neocallimastigaceae</taxon>
        <taxon>Neocallimastix</taxon>
    </lineage>
</organism>
<proteinExistence type="predicted"/>
<evidence type="ECO:0000256" key="1">
    <source>
        <dbReference type="ARBA" id="ARBA00022737"/>
    </source>
</evidence>
<dbReference type="PROSITE" id="PS50297">
    <property type="entry name" value="ANK_REP_REGION"/>
    <property type="match status" value="2"/>
</dbReference>
<dbReference type="SMART" id="SM00248">
    <property type="entry name" value="ANK"/>
    <property type="match status" value="4"/>
</dbReference>
<evidence type="ECO:0000313" key="5">
    <source>
        <dbReference type="Proteomes" id="UP000193920"/>
    </source>
</evidence>
<feature type="repeat" description="ANK" evidence="3">
    <location>
        <begin position="87"/>
        <end position="119"/>
    </location>
</feature>
<comment type="caution">
    <text evidence="4">The sequence shown here is derived from an EMBL/GenBank/DDBJ whole genome shotgun (WGS) entry which is preliminary data.</text>
</comment>
<dbReference type="Pfam" id="PF12796">
    <property type="entry name" value="Ank_2"/>
    <property type="match status" value="1"/>
</dbReference>
<reference evidence="4 5" key="1">
    <citation type="submission" date="2016-08" db="EMBL/GenBank/DDBJ databases">
        <title>A Parts List for Fungal Cellulosomes Revealed by Comparative Genomics.</title>
        <authorList>
            <consortium name="DOE Joint Genome Institute"/>
            <person name="Haitjema C.H."/>
            <person name="Gilmore S.P."/>
            <person name="Henske J.K."/>
            <person name="Solomon K.V."/>
            <person name="De Groot R."/>
            <person name="Kuo A."/>
            <person name="Mondo S.J."/>
            <person name="Salamov A.A."/>
            <person name="Labutti K."/>
            <person name="Zhao Z."/>
            <person name="Chiniquy J."/>
            <person name="Barry K."/>
            <person name="Brewer H.M."/>
            <person name="Purvine S.O."/>
            <person name="Wright A.T."/>
            <person name="Boxma B."/>
            <person name="Van Alen T."/>
            <person name="Hackstein J.H."/>
            <person name="Baker S.E."/>
            <person name="Grigoriev I.V."/>
            <person name="O'Malley M.A."/>
        </authorList>
    </citation>
    <scope>NUCLEOTIDE SEQUENCE [LARGE SCALE GENOMIC DNA]</scope>
    <source>
        <strain evidence="4 5">G1</strain>
    </source>
</reference>